<keyword evidence="1" id="KW-0812">Transmembrane</keyword>
<dbReference type="RefSeq" id="WP_004569660.1">
    <property type="nucleotide sequence ID" value="NZ_CH724148.1"/>
</dbReference>
<dbReference type="eggNOG" id="COG0697">
    <property type="taxonomic scope" value="Bacteria"/>
</dbReference>
<keyword evidence="4" id="KW-1185">Reference proteome</keyword>
<comment type="caution">
    <text evidence="3">The sequence shown here is derived from an EMBL/GenBank/DDBJ whole genome shotgun (WGS) entry which is preliminary data.</text>
</comment>
<keyword evidence="1" id="KW-1133">Transmembrane helix</keyword>
<dbReference type="InterPro" id="IPR000620">
    <property type="entry name" value="EamA_dom"/>
</dbReference>
<name>A4BY21_9FLAO</name>
<feature type="transmembrane region" description="Helical" evidence="1">
    <location>
        <begin position="122"/>
        <end position="138"/>
    </location>
</feature>
<feature type="transmembrane region" description="Helical" evidence="1">
    <location>
        <begin position="93"/>
        <end position="110"/>
    </location>
</feature>
<reference evidence="3 4" key="1">
    <citation type="submission" date="2006-02" db="EMBL/GenBank/DDBJ databases">
        <authorList>
            <person name="Murray A."/>
            <person name="Staley J."/>
            <person name="Ferriera S."/>
            <person name="Johnson J."/>
            <person name="Kravitz S."/>
            <person name="Halpern A."/>
            <person name="Remington K."/>
            <person name="Beeson K."/>
            <person name="Tran B."/>
            <person name="Rogers Y.-H."/>
            <person name="Friedman R."/>
            <person name="Venter J.C."/>
        </authorList>
    </citation>
    <scope>NUCLEOTIDE SEQUENCE [LARGE SCALE GENOMIC DNA]</scope>
    <source>
        <strain evidence="3 4">23-P</strain>
    </source>
</reference>
<evidence type="ECO:0000313" key="4">
    <source>
        <dbReference type="Proteomes" id="UP000003053"/>
    </source>
</evidence>
<evidence type="ECO:0000313" key="3">
    <source>
        <dbReference type="EMBL" id="EAR13862.1"/>
    </source>
</evidence>
<evidence type="ECO:0000256" key="1">
    <source>
        <dbReference type="SAM" id="Phobius"/>
    </source>
</evidence>
<dbReference type="HOGENOM" id="CLU_033863_15_3_10"/>
<feature type="transmembrane region" description="Helical" evidence="1">
    <location>
        <begin position="66"/>
        <end position="87"/>
    </location>
</feature>
<dbReference type="EMBL" id="AAOG01000001">
    <property type="protein sequence ID" value="EAR13862.1"/>
    <property type="molecule type" value="Genomic_DNA"/>
</dbReference>
<dbReference type="GO" id="GO:0016020">
    <property type="term" value="C:membrane"/>
    <property type="evidence" value="ECO:0007669"/>
    <property type="project" value="InterPro"/>
</dbReference>
<feature type="transmembrane region" description="Helical" evidence="1">
    <location>
        <begin position="36"/>
        <end position="54"/>
    </location>
</feature>
<feature type="domain" description="EamA" evidence="2">
    <location>
        <begin position="149"/>
        <end position="278"/>
    </location>
</feature>
<dbReference type="SUPFAM" id="SSF103481">
    <property type="entry name" value="Multidrug resistance efflux transporter EmrE"/>
    <property type="match status" value="2"/>
</dbReference>
<accession>A4BY21</accession>
<dbReference type="AlphaFoldDB" id="A4BY21"/>
<dbReference type="Proteomes" id="UP000003053">
    <property type="component" value="Unassembled WGS sequence"/>
</dbReference>
<dbReference type="OrthoDB" id="9150437at2"/>
<feature type="transmembrane region" description="Helical" evidence="1">
    <location>
        <begin position="180"/>
        <end position="201"/>
    </location>
</feature>
<keyword evidence="1" id="KW-0472">Membrane</keyword>
<feature type="domain" description="EamA" evidence="2">
    <location>
        <begin position="9"/>
        <end position="137"/>
    </location>
</feature>
<dbReference type="InterPro" id="IPR037185">
    <property type="entry name" value="EmrE-like"/>
</dbReference>
<protein>
    <submittedName>
        <fullName evidence="3">Putative permease</fullName>
    </submittedName>
</protein>
<dbReference type="STRING" id="313594.PI23P_05172"/>
<dbReference type="Pfam" id="PF00892">
    <property type="entry name" value="EamA"/>
    <property type="match status" value="2"/>
</dbReference>
<organism evidence="3 4">
    <name type="scientific">Polaribacter irgensii 23-P</name>
    <dbReference type="NCBI Taxonomy" id="313594"/>
    <lineage>
        <taxon>Bacteria</taxon>
        <taxon>Pseudomonadati</taxon>
        <taxon>Bacteroidota</taxon>
        <taxon>Flavobacteriia</taxon>
        <taxon>Flavobacteriales</taxon>
        <taxon>Flavobacteriaceae</taxon>
    </lineage>
</organism>
<evidence type="ECO:0000259" key="2">
    <source>
        <dbReference type="Pfam" id="PF00892"/>
    </source>
</evidence>
<feature type="transmembrane region" description="Helical" evidence="1">
    <location>
        <begin position="150"/>
        <end position="168"/>
    </location>
</feature>
<feature type="transmembrane region" description="Helical" evidence="1">
    <location>
        <begin position="239"/>
        <end position="257"/>
    </location>
</feature>
<gene>
    <name evidence="3" type="ORF">PI23P_05172</name>
</gene>
<dbReference type="PANTHER" id="PTHR22911">
    <property type="entry name" value="ACYL-MALONYL CONDENSING ENZYME-RELATED"/>
    <property type="match status" value="1"/>
</dbReference>
<dbReference type="PANTHER" id="PTHR22911:SF79">
    <property type="entry name" value="MOBA-LIKE NTP TRANSFERASE DOMAIN-CONTAINING PROTEIN"/>
    <property type="match status" value="1"/>
</dbReference>
<sequence>MNKGPIKNLLLLLLATLFISTSGVLGKYIAMPVEVIIWFRASLAMVFLFVYGKFKKIDFSIKSTKDYKPFFISGVLMTVHWITYFYALKLSNVALGVLSLYTFPIMVALLEPLFLKVKFSPIYILLGLMVLAGLYVLTPEFNIESAQAKGILFGVFSAFCYAIRILILKQYVARYNGTTLMLYQTIIITVLLLPTLFFMDLSGLKSQFAYLILLALLTTAIGHSLMLHSLKFFSATTTSIISSLQPVFGICIAYFLVNEIPSLKTYIGGGLIILTVVIESIRSKKSSPS</sequence>
<feature type="transmembrane region" description="Helical" evidence="1">
    <location>
        <begin position="207"/>
        <end position="227"/>
    </location>
</feature>
<proteinExistence type="predicted"/>